<dbReference type="RefSeq" id="WP_092911817.1">
    <property type="nucleotide sequence ID" value="NZ_FOXB01000011.1"/>
</dbReference>
<evidence type="ECO:0000256" key="3">
    <source>
        <dbReference type="ARBA" id="ARBA00012243"/>
    </source>
</evidence>
<comment type="pathway">
    <text evidence="12">Phospholipid metabolism; phosphatidylethanolamine biosynthesis.</text>
</comment>
<evidence type="ECO:0000256" key="4">
    <source>
        <dbReference type="ARBA" id="ARBA00022516"/>
    </source>
</evidence>
<keyword evidence="11" id="KW-0670">Pyruvate</keyword>
<evidence type="ECO:0000256" key="2">
    <source>
        <dbReference type="ARBA" id="ARBA00005189"/>
    </source>
</evidence>
<dbReference type="GO" id="GO:0004609">
    <property type="term" value="F:phosphatidylserine decarboxylase activity"/>
    <property type="evidence" value="ECO:0007669"/>
    <property type="project" value="UniProtKB-EC"/>
</dbReference>
<proteinExistence type="predicted"/>
<evidence type="ECO:0000256" key="10">
    <source>
        <dbReference type="ARBA" id="ARBA00023264"/>
    </source>
</evidence>
<dbReference type="UniPathway" id="UPA00558"/>
<evidence type="ECO:0000256" key="9">
    <source>
        <dbReference type="ARBA" id="ARBA00023239"/>
    </source>
</evidence>
<dbReference type="Proteomes" id="UP000199227">
    <property type="component" value="Unassembled WGS sequence"/>
</dbReference>
<evidence type="ECO:0000256" key="8">
    <source>
        <dbReference type="ARBA" id="ARBA00023209"/>
    </source>
</evidence>
<sequence>MVKRDIKNTISQLFGRFANHEFPSGVQSFINSAYVNLLGLDMSEFAPPSTYPTLNKLFTRELRKRRAIDYRKSSFISPVDGLVTECGKLDQNKALQIKGMSYCIDELLTQQYSNEVKALYNGTYINFYLSPKDYHRYHMPYKLRVASILHQPGKLYPVNFPSLRRTKNLFVENERVIVECFTESNRRIFIVLVGALNVGKMTISFDHRIKTNAQKLEPTYYRYDDKERWLNKGDLLGMFMMGSTVLVFAEPGLIDLRVGTGAKVRFGEKVALIRD</sequence>
<dbReference type="NCBIfam" id="TIGR00163">
    <property type="entry name" value="PS_decarb"/>
    <property type="match status" value="1"/>
</dbReference>
<keyword evidence="14" id="KW-1185">Reference proteome</keyword>
<dbReference type="EC" id="4.1.1.65" evidence="3"/>
<evidence type="ECO:0000313" key="14">
    <source>
        <dbReference type="Proteomes" id="UP000199227"/>
    </source>
</evidence>
<evidence type="ECO:0000256" key="6">
    <source>
        <dbReference type="ARBA" id="ARBA00023098"/>
    </source>
</evidence>
<evidence type="ECO:0000256" key="1">
    <source>
        <dbReference type="ARBA" id="ARBA00001928"/>
    </source>
</evidence>
<evidence type="ECO:0000256" key="5">
    <source>
        <dbReference type="ARBA" id="ARBA00022793"/>
    </source>
</evidence>
<evidence type="ECO:0000313" key="13">
    <source>
        <dbReference type="EMBL" id="SFP22307.1"/>
    </source>
</evidence>
<dbReference type="PANTHER" id="PTHR10067">
    <property type="entry name" value="PHOSPHATIDYLSERINE DECARBOXYLASE"/>
    <property type="match status" value="1"/>
</dbReference>
<evidence type="ECO:0000256" key="12">
    <source>
        <dbReference type="ARBA" id="ARBA00024326"/>
    </source>
</evidence>
<keyword evidence="7" id="KW-0865">Zymogen</keyword>
<name>A0A1I5NKR3_9BACT</name>
<comment type="cofactor">
    <cofactor evidence="1">
        <name>pyruvate</name>
        <dbReference type="ChEBI" id="CHEBI:15361"/>
    </cofactor>
</comment>
<keyword evidence="10" id="KW-1208">Phospholipid metabolism</keyword>
<dbReference type="AlphaFoldDB" id="A0A1I5NKR3"/>
<reference evidence="13 14" key="1">
    <citation type="submission" date="2016-10" db="EMBL/GenBank/DDBJ databases">
        <authorList>
            <person name="de Groot N.N."/>
        </authorList>
    </citation>
    <scope>NUCLEOTIDE SEQUENCE [LARGE SCALE GENOMIC DNA]</scope>
    <source>
        <strain evidence="13 14">EP1-55-1</strain>
    </source>
</reference>
<keyword evidence="4" id="KW-0444">Lipid biosynthesis</keyword>
<dbReference type="PANTHER" id="PTHR10067:SF6">
    <property type="entry name" value="PHOSPHATIDYLSERINE DECARBOXYLASE PROENZYME, MITOCHONDRIAL"/>
    <property type="match status" value="1"/>
</dbReference>
<keyword evidence="8" id="KW-0594">Phospholipid biosynthesis</keyword>
<protein>
    <recommendedName>
        <fullName evidence="3">phosphatidylserine decarboxylase</fullName>
        <ecNumber evidence="3">4.1.1.65</ecNumber>
    </recommendedName>
</protein>
<dbReference type="OrthoDB" id="9802030at2"/>
<evidence type="ECO:0000256" key="11">
    <source>
        <dbReference type="ARBA" id="ARBA00023317"/>
    </source>
</evidence>
<dbReference type="InterPro" id="IPR033177">
    <property type="entry name" value="PSD-B"/>
</dbReference>
<dbReference type="GO" id="GO:0006646">
    <property type="term" value="P:phosphatidylethanolamine biosynthetic process"/>
    <property type="evidence" value="ECO:0007669"/>
    <property type="project" value="UniProtKB-UniPathway"/>
</dbReference>
<dbReference type="STRING" id="223786.SAMN05216234_1114"/>
<gene>
    <name evidence="13" type="ORF">SAMN05216234_1114</name>
</gene>
<dbReference type="EMBL" id="FOXB01000011">
    <property type="protein sequence ID" value="SFP22307.1"/>
    <property type="molecule type" value="Genomic_DNA"/>
</dbReference>
<keyword evidence="5" id="KW-0210">Decarboxylase</keyword>
<comment type="pathway">
    <text evidence="2">Lipid metabolism.</text>
</comment>
<organism evidence="13 14">
    <name type="scientific">Hydrogenimonas thermophila</name>
    <dbReference type="NCBI Taxonomy" id="223786"/>
    <lineage>
        <taxon>Bacteria</taxon>
        <taxon>Pseudomonadati</taxon>
        <taxon>Campylobacterota</taxon>
        <taxon>Epsilonproteobacteria</taxon>
        <taxon>Campylobacterales</taxon>
        <taxon>Hydrogenimonadaceae</taxon>
        <taxon>Hydrogenimonas</taxon>
    </lineage>
</organism>
<keyword evidence="6" id="KW-0443">Lipid metabolism</keyword>
<dbReference type="InterPro" id="IPR003817">
    <property type="entry name" value="PS_Dcarbxylase"/>
</dbReference>
<keyword evidence="9" id="KW-0456">Lyase</keyword>
<evidence type="ECO:0000256" key="7">
    <source>
        <dbReference type="ARBA" id="ARBA00023145"/>
    </source>
</evidence>
<accession>A0A1I5NKR3</accession>
<dbReference type="NCBIfam" id="NF003038">
    <property type="entry name" value="PRK03934.1"/>
    <property type="match status" value="1"/>
</dbReference>
<dbReference type="Pfam" id="PF02666">
    <property type="entry name" value="PS_Dcarbxylase"/>
    <property type="match status" value="1"/>
</dbReference>